<comment type="pathway">
    <text evidence="3">Carbohydrate metabolism; galactose metabolism.</text>
</comment>
<dbReference type="InterPro" id="IPR005850">
    <property type="entry name" value="GalP_Utransf_C"/>
</dbReference>
<feature type="domain" description="Galactose-1-phosphate uridyl transferase N-terminal" evidence="14">
    <location>
        <begin position="70"/>
        <end position="145"/>
    </location>
</feature>
<name>A0A6J7HVQ7_9ZZZZ</name>
<evidence type="ECO:0000256" key="4">
    <source>
        <dbReference type="ARBA" id="ARBA00010951"/>
    </source>
</evidence>
<evidence type="ECO:0000256" key="1">
    <source>
        <dbReference type="ARBA" id="ARBA00001107"/>
    </source>
</evidence>
<organism evidence="16">
    <name type="scientific">freshwater metagenome</name>
    <dbReference type="NCBI Taxonomy" id="449393"/>
    <lineage>
        <taxon>unclassified sequences</taxon>
        <taxon>metagenomes</taxon>
        <taxon>ecological metagenomes</taxon>
    </lineage>
</organism>
<sequence>MTTSQAVPPEPTAADLRIDPLSGTPARIVPSRQRRPNLPDGACPFCPGGLEAPEPYDVFAFPNRWPPMDGGRAEIILYSPEHDADLGSLDPGQGRRLVDLWADRSAALGARADINYVLIFENRGAEVGATIAHPHGQLYAFDMVPPAAALELGNPHAARTFDAAGHGDRMVLSAAHWSAWIPEAAGWPYELLIVPASNVADLPSLSSDERDELASALTELVRRLDALFDAPMPYMLWIHQRPFDGGEWPEARVHVHIAPLLRAPATQRFMAAGELGSGVLFNPVDPTTAAATLRDLAR</sequence>
<evidence type="ECO:0000256" key="11">
    <source>
        <dbReference type="ARBA" id="ARBA00023277"/>
    </source>
</evidence>
<dbReference type="Pfam" id="PF02744">
    <property type="entry name" value="GalP_UDP_tr_C"/>
    <property type="match status" value="1"/>
</dbReference>
<dbReference type="NCBIfam" id="TIGR00209">
    <property type="entry name" value="galT_1"/>
    <property type="match status" value="1"/>
</dbReference>
<dbReference type="GO" id="GO:0033499">
    <property type="term" value="P:galactose catabolic process via UDP-galactose, Leloir pathway"/>
    <property type="evidence" value="ECO:0007669"/>
    <property type="project" value="TreeGrafter"/>
</dbReference>
<keyword evidence="7" id="KW-0548">Nucleotidyltransferase</keyword>
<evidence type="ECO:0000256" key="7">
    <source>
        <dbReference type="ARBA" id="ARBA00022695"/>
    </source>
</evidence>
<dbReference type="UniPathway" id="UPA00214"/>
<dbReference type="EC" id="2.7.7.12" evidence="5"/>
<keyword evidence="11" id="KW-0119">Carbohydrate metabolism</keyword>
<dbReference type="PANTHER" id="PTHR11943">
    <property type="entry name" value="GALACTOSE-1-PHOSPHATE URIDYLYLTRANSFERASE"/>
    <property type="match status" value="1"/>
</dbReference>
<dbReference type="Gene3D" id="3.30.428.10">
    <property type="entry name" value="HIT-like"/>
    <property type="match status" value="2"/>
</dbReference>
<dbReference type="InterPro" id="IPR005849">
    <property type="entry name" value="GalP_Utransf_N"/>
</dbReference>
<evidence type="ECO:0000256" key="13">
    <source>
        <dbReference type="SAM" id="MobiDB-lite"/>
    </source>
</evidence>
<protein>
    <recommendedName>
        <fullName evidence="12">UDP-glucose--hexose-1-phosphate uridylyltransferase</fullName>
        <ecNumber evidence="5">2.7.7.12</ecNumber>
    </recommendedName>
    <alternativeName>
        <fullName evidence="12">UDP-glucose--hexose-1-phosphate uridylyltransferase</fullName>
    </alternativeName>
</protein>
<dbReference type="Pfam" id="PF01087">
    <property type="entry name" value="GalP_UDP_transf"/>
    <property type="match status" value="1"/>
</dbReference>
<evidence type="ECO:0000256" key="10">
    <source>
        <dbReference type="ARBA" id="ARBA00023144"/>
    </source>
</evidence>
<evidence type="ECO:0000256" key="12">
    <source>
        <dbReference type="ARBA" id="ARBA00030549"/>
    </source>
</evidence>
<feature type="region of interest" description="Disordered" evidence="13">
    <location>
        <begin position="1"/>
        <end position="35"/>
    </location>
</feature>
<proteinExistence type="inferred from homology"/>
<evidence type="ECO:0000313" key="16">
    <source>
        <dbReference type="EMBL" id="CAB4920810.1"/>
    </source>
</evidence>
<feature type="domain" description="Galactose-1-phosphate uridyl transferase C-terminal" evidence="15">
    <location>
        <begin position="166"/>
        <end position="272"/>
    </location>
</feature>
<evidence type="ECO:0000256" key="2">
    <source>
        <dbReference type="ARBA" id="ARBA00001947"/>
    </source>
</evidence>
<comment type="cofactor">
    <cofactor evidence="2">
        <name>Zn(2+)</name>
        <dbReference type="ChEBI" id="CHEBI:29105"/>
    </cofactor>
</comment>
<keyword evidence="8" id="KW-0479">Metal-binding</keyword>
<dbReference type="EMBL" id="CAFBNC010000001">
    <property type="protein sequence ID" value="CAB4920810.1"/>
    <property type="molecule type" value="Genomic_DNA"/>
</dbReference>
<dbReference type="InterPro" id="IPR001937">
    <property type="entry name" value="GalP_UDPtransf1"/>
</dbReference>
<dbReference type="InterPro" id="IPR036265">
    <property type="entry name" value="HIT-like_sf"/>
</dbReference>
<dbReference type="SUPFAM" id="SSF54197">
    <property type="entry name" value="HIT-like"/>
    <property type="match status" value="2"/>
</dbReference>
<dbReference type="InterPro" id="IPR019779">
    <property type="entry name" value="GalP_UDPtransf1_His-AS"/>
</dbReference>
<accession>A0A6J7HVQ7</accession>
<keyword evidence="10" id="KW-0299">Galactose metabolism</keyword>
<evidence type="ECO:0000259" key="15">
    <source>
        <dbReference type="Pfam" id="PF02744"/>
    </source>
</evidence>
<keyword evidence="6" id="KW-0808">Transferase</keyword>
<evidence type="ECO:0000256" key="3">
    <source>
        <dbReference type="ARBA" id="ARBA00004947"/>
    </source>
</evidence>
<evidence type="ECO:0000256" key="5">
    <source>
        <dbReference type="ARBA" id="ARBA00012384"/>
    </source>
</evidence>
<dbReference type="AlphaFoldDB" id="A0A6J7HVQ7"/>
<evidence type="ECO:0000256" key="9">
    <source>
        <dbReference type="ARBA" id="ARBA00022833"/>
    </source>
</evidence>
<comment type="similarity">
    <text evidence="4">Belongs to the galactose-1-phosphate uridylyltransferase type 1 family.</text>
</comment>
<evidence type="ECO:0000259" key="14">
    <source>
        <dbReference type="Pfam" id="PF01087"/>
    </source>
</evidence>
<dbReference type="GO" id="GO:0008270">
    <property type="term" value="F:zinc ion binding"/>
    <property type="evidence" value="ECO:0007669"/>
    <property type="project" value="InterPro"/>
</dbReference>
<evidence type="ECO:0000256" key="8">
    <source>
        <dbReference type="ARBA" id="ARBA00022723"/>
    </source>
</evidence>
<dbReference type="PIRSF" id="PIRSF000808">
    <property type="entry name" value="GalT"/>
    <property type="match status" value="1"/>
</dbReference>
<gene>
    <name evidence="16" type="ORF">UFOPK3733_00061</name>
</gene>
<dbReference type="PROSITE" id="PS00117">
    <property type="entry name" value="GAL_P_UDP_TRANSF_I"/>
    <property type="match status" value="1"/>
</dbReference>
<dbReference type="PANTHER" id="PTHR11943:SF1">
    <property type="entry name" value="GALACTOSE-1-PHOSPHATE URIDYLYLTRANSFERASE"/>
    <property type="match status" value="1"/>
</dbReference>
<reference evidence="16" key="1">
    <citation type="submission" date="2020-05" db="EMBL/GenBank/DDBJ databases">
        <authorList>
            <person name="Chiriac C."/>
            <person name="Salcher M."/>
            <person name="Ghai R."/>
            <person name="Kavagutti S V."/>
        </authorList>
    </citation>
    <scope>NUCLEOTIDE SEQUENCE</scope>
</reference>
<dbReference type="GO" id="GO:0008108">
    <property type="term" value="F:UDP-glucose:hexose-1-phosphate uridylyltransferase activity"/>
    <property type="evidence" value="ECO:0007669"/>
    <property type="project" value="UniProtKB-EC"/>
</dbReference>
<keyword evidence="9" id="KW-0862">Zinc</keyword>
<comment type="catalytic activity">
    <reaction evidence="1">
        <text>alpha-D-galactose 1-phosphate + UDP-alpha-D-glucose = alpha-D-glucose 1-phosphate + UDP-alpha-D-galactose</text>
        <dbReference type="Rhea" id="RHEA:13989"/>
        <dbReference type="ChEBI" id="CHEBI:58336"/>
        <dbReference type="ChEBI" id="CHEBI:58601"/>
        <dbReference type="ChEBI" id="CHEBI:58885"/>
        <dbReference type="ChEBI" id="CHEBI:66914"/>
        <dbReference type="EC" id="2.7.7.12"/>
    </reaction>
</comment>
<evidence type="ECO:0000256" key="6">
    <source>
        <dbReference type="ARBA" id="ARBA00022679"/>
    </source>
</evidence>
<dbReference type="GO" id="GO:0005737">
    <property type="term" value="C:cytoplasm"/>
    <property type="evidence" value="ECO:0007669"/>
    <property type="project" value="TreeGrafter"/>
</dbReference>